<dbReference type="Gene3D" id="1.10.10.10">
    <property type="entry name" value="Winged helix-like DNA-binding domain superfamily/Winged helix DNA-binding domain"/>
    <property type="match status" value="1"/>
</dbReference>
<dbReference type="Pfam" id="PF07729">
    <property type="entry name" value="FCD"/>
    <property type="match status" value="1"/>
</dbReference>
<dbReference type="PROSITE" id="PS50949">
    <property type="entry name" value="HTH_GNTR"/>
    <property type="match status" value="1"/>
</dbReference>
<evidence type="ECO:0000256" key="2">
    <source>
        <dbReference type="ARBA" id="ARBA00023125"/>
    </source>
</evidence>
<dbReference type="InterPro" id="IPR000524">
    <property type="entry name" value="Tscrpt_reg_HTH_GntR"/>
</dbReference>
<evidence type="ECO:0000259" key="4">
    <source>
        <dbReference type="PROSITE" id="PS50949"/>
    </source>
</evidence>
<dbReference type="PRINTS" id="PR00035">
    <property type="entry name" value="HTHGNTR"/>
</dbReference>
<dbReference type="EMBL" id="WRPP01000002">
    <property type="protein sequence ID" value="MVU78292.1"/>
    <property type="molecule type" value="Genomic_DNA"/>
</dbReference>
<proteinExistence type="predicted"/>
<organism evidence="5 6">
    <name type="scientific">Nocardia terrae</name>
    <dbReference type="NCBI Taxonomy" id="2675851"/>
    <lineage>
        <taxon>Bacteria</taxon>
        <taxon>Bacillati</taxon>
        <taxon>Actinomycetota</taxon>
        <taxon>Actinomycetes</taxon>
        <taxon>Mycobacteriales</taxon>
        <taxon>Nocardiaceae</taxon>
        <taxon>Nocardia</taxon>
    </lineage>
</organism>
<dbReference type="RefSeq" id="WP_157387815.1">
    <property type="nucleotide sequence ID" value="NZ_WRPP01000002.1"/>
</dbReference>
<keyword evidence="1" id="KW-0805">Transcription regulation</keyword>
<dbReference type="SMART" id="SM00895">
    <property type="entry name" value="FCD"/>
    <property type="match status" value="1"/>
</dbReference>
<dbReference type="GO" id="GO:0003700">
    <property type="term" value="F:DNA-binding transcription factor activity"/>
    <property type="evidence" value="ECO:0007669"/>
    <property type="project" value="InterPro"/>
</dbReference>
<evidence type="ECO:0000313" key="6">
    <source>
        <dbReference type="Proteomes" id="UP000466794"/>
    </source>
</evidence>
<dbReference type="InterPro" id="IPR008920">
    <property type="entry name" value="TF_FadR/GntR_C"/>
</dbReference>
<sequence>MDAMSAGSRDSDTATGAVQTAIDAVYESIASGDLRPGQPIRQETLADQLGLSRQPIREALRMLASDGLLTYRRNVGFCARELSSAELDQAYRLRRLIENEILCGTTDIAPAALTRLRELNTAIADAAARHDLGAVRRLNAEFHFTLFAQSGLDLYVEELRRLWRLTNIYRAIYATDPNTISRIVAEHDAIITALESADLPRLIALHNQHREGTLDALTDRLGATETATATP</sequence>
<dbReference type="Proteomes" id="UP000466794">
    <property type="component" value="Unassembled WGS sequence"/>
</dbReference>
<dbReference type="InterPro" id="IPR036388">
    <property type="entry name" value="WH-like_DNA-bd_sf"/>
</dbReference>
<evidence type="ECO:0000256" key="1">
    <source>
        <dbReference type="ARBA" id="ARBA00023015"/>
    </source>
</evidence>
<keyword evidence="3" id="KW-0804">Transcription</keyword>
<gene>
    <name evidence="5" type="ORF">GPX89_13685</name>
</gene>
<accession>A0A7K1UVI5</accession>
<dbReference type="PANTHER" id="PTHR43537:SF5">
    <property type="entry name" value="UXU OPERON TRANSCRIPTIONAL REGULATOR"/>
    <property type="match status" value="1"/>
</dbReference>
<protein>
    <submittedName>
        <fullName evidence="5">GntR family transcriptional regulator</fullName>
    </submittedName>
</protein>
<keyword evidence="2" id="KW-0238">DNA-binding</keyword>
<keyword evidence="6" id="KW-1185">Reference proteome</keyword>
<dbReference type="Gene3D" id="1.20.120.530">
    <property type="entry name" value="GntR ligand-binding domain-like"/>
    <property type="match status" value="1"/>
</dbReference>
<dbReference type="SMART" id="SM00345">
    <property type="entry name" value="HTH_GNTR"/>
    <property type="match status" value="1"/>
</dbReference>
<reference evidence="5 6" key="1">
    <citation type="submission" date="2019-12" db="EMBL/GenBank/DDBJ databases">
        <title>Nocardia sp. nov. ET3-3 isolated from soil.</title>
        <authorList>
            <person name="Kanchanasin P."/>
            <person name="Tanasupawat S."/>
            <person name="Yuki M."/>
            <person name="Kudo T."/>
        </authorList>
    </citation>
    <scope>NUCLEOTIDE SEQUENCE [LARGE SCALE GENOMIC DNA]</scope>
    <source>
        <strain evidence="5 6">ET3-3</strain>
    </source>
</reference>
<evidence type="ECO:0000313" key="5">
    <source>
        <dbReference type="EMBL" id="MVU78292.1"/>
    </source>
</evidence>
<dbReference type="SUPFAM" id="SSF48008">
    <property type="entry name" value="GntR ligand-binding domain-like"/>
    <property type="match status" value="1"/>
</dbReference>
<evidence type="ECO:0000256" key="3">
    <source>
        <dbReference type="ARBA" id="ARBA00023163"/>
    </source>
</evidence>
<dbReference type="InterPro" id="IPR036390">
    <property type="entry name" value="WH_DNA-bd_sf"/>
</dbReference>
<comment type="caution">
    <text evidence="5">The sequence shown here is derived from an EMBL/GenBank/DDBJ whole genome shotgun (WGS) entry which is preliminary data.</text>
</comment>
<dbReference type="GO" id="GO:0003677">
    <property type="term" value="F:DNA binding"/>
    <property type="evidence" value="ECO:0007669"/>
    <property type="project" value="UniProtKB-KW"/>
</dbReference>
<feature type="domain" description="HTH gntR-type" evidence="4">
    <location>
        <begin position="15"/>
        <end position="82"/>
    </location>
</feature>
<dbReference type="InterPro" id="IPR011711">
    <property type="entry name" value="GntR_C"/>
</dbReference>
<dbReference type="PANTHER" id="PTHR43537">
    <property type="entry name" value="TRANSCRIPTIONAL REGULATOR, GNTR FAMILY"/>
    <property type="match status" value="1"/>
</dbReference>
<dbReference type="Pfam" id="PF00392">
    <property type="entry name" value="GntR"/>
    <property type="match status" value="1"/>
</dbReference>
<dbReference type="AlphaFoldDB" id="A0A7K1UVI5"/>
<dbReference type="SUPFAM" id="SSF46785">
    <property type="entry name" value="Winged helix' DNA-binding domain"/>
    <property type="match status" value="1"/>
</dbReference>
<name>A0A7K1UVI5_9NOCA</name>